<proteinExistence type="predicted"/>
<name>A0A4Z2FAP8_9TELE</name>
<evidence type="ECO:0000313" key="1">
    <source>
        <dbReference type="EMBL" id="TNN37884.1"/>
    </source>
</evidence>
<organism evidence="1 2">
    <name type="scientific">Liparis tanakae</name>
    <name type="common">Tanaka's snailfish</name>
    <dbReference type="NCBI Taxonomy" id="230148"/>
    <lineage>
        <taxon>Eukaryota</taxon>
        <taxon>Metazoa</taxon>
        <taxon>Chordata</taxon>
        <taxon>Craniata</taxon>
        <taxon>Vertebrata</taxon>
        <taxon>Euteleostomi</taxon>
        <taxon>Actinopterygii</taxon>
        <taxon>Neopterygii</taxon>
        <taxon>Teleostei</taxon>
        <taxon>Neoteleostei</taxon>
        <taxon>Acanthomorphata</taxon>
        <taxon>Eupercaria</taxon>
        <taxon>Perciformes</taxon>
        <taxon>Cottioidei</taxon>
        <taxon>Cottales</taxon>
        <taxon>Liparidae</taxon>
        <taxon>Liparis</taxon>
    </lineage>
</organism>
<accession>A0A4Z2FAP8</accession>
<sequence length="67" mass="7616">MDGPTDTINYRAAIWPKGDSQPAGIDFRGRRREEEEAERLEEDTLKVQGQRNAWGIAALRGGTYTYM</sequence>
<comment type="caution">
    <text evidence="1">The sequence shown here is derived from an EMBL/GenBank/DDBJ whole genome shotgun (WGS) entry which is preliminary data.</text>
</comment>
<dbReference type="Proteomes" id="UP000314294">
    <property type="component" value="Unassembled WGS sequence"/>
</dbReference>
<dbReference type="AlphaFoldDB" id="A0A4Z2FAP8"/>
<evidence type="ECO:0000313" key="2">
    <source>
        <dbReference type="Proteomes" id="UP000314294"/>
    </source>
</evidence>
<reference evidence="1 2" key="1">
    <citation type="submission" date="2019-03" db="EMBL/GenBank/DDBJ databases">
        <title>First draft genome of Liparis tanakae, snailfish: a comprehensive survey of snailfish specific genes.</title>
        <authorList>
            <person name="Kim W."/>
            <person name="Song I."/>
            <person name="Jeong J.-H."/>
            <person name="Kim D."/>
            <person name="Kim S."/>
            <person name="Ryu S."/>
            <person name="Song J.Y."/>
            <person name="Lee S.K."/>
        </authorList>
    </citation>
    <scope>NUCLEOTIDE SEQUENCE [LARGE SCALE GENOMIC DNA]</scope>
    <source>
        <tissue evidence="1">Muscle</tissue>
    </source>
</reference>
<protein>
    <submittedName>
        <fullName evidence="1">Uncharacterized protein</fullName>
    </submittedName>
</protein>
<dbReference type="EMBL" id="SRLO01001429">
    <property type="protein sequence ID" value="TNN37884.1"/>
    <property type="molecule type" value="Genomic_DNA"/>
</dbReference>
<gene>
    <name evidence="1" type="ORF">EYF80_051946</name>
</gene>
<keyword evidence="2" id="KW-1185">Reference proteome</keyword>